<organism evidence="1 2">
    <name type="scientific">Nonomuraea insulae</name>
    <dbReference type="NCBI Taxonomy" id="1616787"/>
    <lineage>
        <taxon>Bacteria</taxon>
        <taxon>Bacillati</taxon>
        <taxon>Actinomycetota</taxon>
        <taxon>Actinomycetes</taxon>
        <taxon>Streptosporangiales</taxon>
        <taxon>Streptosporangiaceae</taxon>
        <taxon>Nonomuraea</taxon>
    </lineage>
</organism>
<evidence type="ECO:0000313" key="2">
    <source>
        <dbReference type="Proteomes" id="UP001596058"/>
    </source>
</evidence>
<comment type="caution">
    <text evidence="1">The sequence shown here is derived from an EMBL/GenBank/DDBJ whole genome shotgun (WGS) entry which is preliminary data.</text>
</comment>
<proteinExistence type="predicted"/>
<accession>A0ABW1CQM6</accession>
<gene>
    <name evidence="1" type="ORF">ACFPZ3_24215</name>
</gene>
<dbReference type="EMBL" id="JBHSPA010000027">
    <property type="protein sequence ID" value="MFC5826990.1"/>
    <property type="molecule type" value="Genomic_DNA"/>
</dbReference>
<protein>
    <submittedName>
        <fullName evidence="1">Uncharacterized protein</fullName>
    </submittedName>
</protein>
<dbReference type="Proteomes" id="UP001596058">
    <property type="component" value="Unassembled WGS sequence"/>
</dbReference>
<sequence length="98" mass="10306">MSARTVVSPAGDLACALAGELHRYGIASEVTECAGIALVGVWAVGLPVWCECGPLGWRFRWSMSDTRSGGQSVYTCCPAGALETAAARIVRLYRARSG</sequence>
<keyword evidence="2" id="KW-1185">Reference proteome</keyword>
<evidence type="ECO:0000313" key="1">
    <source>
        <dbReference type="EMBL" id="MFC5826990.1"/>
    </source>
</evidence>
<reference evidence="2" key="1">
    <citation type="journal article" date="2019" name="Int. J. Syst. Evol. Microbiol.">
        <title>The Global Catalogue of Microorganisms (GCM) 10K type strain sequencing project: providing services to taxonomists for standard genome sequencing and annotation.</title>
        <authorList>
            <consortium name="The Broad Institute Genomics Platform"/>
            <consortium name="The Broad Institute Genome Sequencing Center for Infectious Disease"/>
            <person name="Wu L."/>
            <person name="Ma J."/>
        </authorList>
    </citation>
    <scope>NUCLEOTIDE SEQUENCE [LARGE SCALE GENOMIC DNA]</scope>
    <source>
        <strain evidence="2">CCUG 53903</strain>
    </source>
</reference>
<dbReference type="RefSeq" id="WP_379516494.1">
    <property type="nucleotide sequence ID" value="NZ_JBHSPA010000027.1"/>
</dbReference>
<name>A0ABW1CQM6_9ACTN</name>